<feature type="domain" description="Glycosyltransferase subfamily 4-like N-terminal" evidence="3">
    <location>
        <begin position="16"/>
        <end position="177"/>
    </location>
</feature>
<evidence type="ECO:0000259" key="3">
    <source>
        <dbReference type="Pfam" id="PF13439"/>
    </source>
</evidence>
<dbReference type="Proteomes" id="UP000179099">
    <property type="component" value="Unassembled WGS sequence"/>
</dbReference>
<keyword evidence="1" id="KW-0808">Transferase</keyword>
<gene>
    <name evidence="4" type="ORF">A2Y98_04005</name>
</gene>
<dbReference type="AlphaFoldDB" id="A0A1G2F9M5"/>
<proteinExistence type="predicted"/>
<accession>A0A1G2F9M5</accession>
<comment type="caution">
    <text evidence="4">The sequence shown here is derived from an EMBL/GenBank/DDBJ whole genome shotgun (WGS) entry which is preliminary data.</text>
</comment>
<feature type="domain" description="Glycosyl transferase family 1" evidence="2">
    <location>
        <begin position="195"/>
        <end position="355"/>
    </location>
</feature>
<dbReference type="EMBL" id="MHMW01000009">
    <property type="protein sequence ID" value="OGZ34462.1"/>
    <property type="molecule type" value="Genomic_DNA"/>
</dbReference>
<name>A0A1G2F9M5_9BACT</name>
<organism evidence="4 5">
    <name type="scientific">Candidatus Portnoybacteria bacterium RBG_19FT_COMBO_36_7</name>
    <dbReference type="NCBI Taxonomy" id="1801992"/>
    <lineage>
        <taxon>Bacteria</taxon>
        <taxon>Candidatus Portnoyibacteriota</taxon>
    </lineage>
</organism>
<reference evidence="4 5" key="1">
    <citation type="journal article" date="2016" name="Nat. Commun.">
        <title>Thousands of microbial genomes shed light on interconnected biogeochemical processes in an aquifer system.</title>
        <authorList>
            <person name="Anantharaman K."/>
            <person name="Brown C.T."/>
            <person name="Hug L.A."/>
            <person name="Sharon I."/>
            <person name="Castelle C.J."/>
            <person name="Probst A.J."/>
            <person name="Thomas B.C."/>
            <person name="Singh A."/>
            <person name="Wilkins M.J."/>
            <person name="Karaoz U."/>
            <person name="Brodie E.L."/>
            <person name="Williams K.H."/>
            <person name="Hubbard S.S."/>
            <person name="Banfield J.F."/>
        </authorList>
    </citation>
    <scope>NUCLEOTIDE SEQUENCE [LARGE SCALE GENOMIC DNA]</scope>
</reference>
<dbReference type="PANTHER" id="PTHR46401:SF2">
    <property type="entry name" value="GLYCOSYLTRANSFERASE WBBK-RELATED"/>
    <property type="match status" value="1"/>
</dbReference>
<dbReference type="Pfam" id="PF00534">
    <property type="entry name" value="Glycos_transf_1"/>
    <property type="match status" value="1"/>
</dbReference>
<evidence type="ECO:0000313" key="4">
    <source>
        <dbReference type="EMBL" id="OGZ34462.1"/>
    </source>
</evidence>
<dbReference type="GO" id="GO:0016757">
    <property type="term" value="F:glycosyltransferase activity"/>
    <property type="evidence" value="ECO:0007669"/>
    <property type="project" value="InterPro"/>
</dbReference>
<dbReference type="SUPFAM" id="SSF53756">
    <property type="entry name" value="UDP-Glycosyltransferase/glycogen phosphorylase"/>
    <property type="match status" value="1"/>
</dbReference>
<sequence>MIIGIDAHNLEGNRTGVGRYLANLLQEWSKLSSKFKVQSSKFILYFKDKIPEDLPGLELFESKLLKVSSTAKFMHWNLSRAAKKDKVDILFCPGYIAPIFWQGKLALTLHDIIYEAHPEWFNWRSPIDKILLKWISKKSAQKADLIFVPSEFSKNEVAKYYKIDSKKIVLTYEAADPKLAAKESSEEELAGKYEIKNKFAFYVGSIFSRRHLPEIIAAFEKIVAAGSDYQFLIAGRDYTRGREVNRLAEELNQRLDEQAILRADYIDDADLRLLYRRCAFFIWLSDYEGFGLPPLEAAACGAPVITSDSTSLKEMVGEAALLIKDNSDKEEIYQTMKNIINDGKLREQLIIKGKEQAAKFSWEKCAGETLEALIKI</sequence>
<dbReference type="Gene3D" id="3.40.50.2000">
    <property type="entry name" value="Glycogen Phosphorylase B"/>
    <property type="match status" value="2"/>
</dbReference>
<dbReference type="CDD" id="cd03809">
    <property type="entry name" value="GT4_MtfB-like"/>
    <property type="match status" value="1"/>
</dbReference>
<dbReference type="InterPro" id="IPR028098">
    <property type="entry name" value="Glyco_trans_4-like_N"/>
</dbReference>
<dbReference type="GO" id="GO:0009103">
    <property type="term" value="P:lipopolysaccharide biosynthetic process"/>
    <property type="evidence" value="ECO:0007669"/>
    <property type="project" value="TreeGrafter"/>
</dbReference>
<dbReference type="InterPro" id="IPR001296">
    <property type="entry name" value="Glyco_trans_1"/>
</dbReference>
<dbReference type="PANTHER" id="PTHR46401">
    <property type="entry name" value="GLYCOSYLTRANSFERASE WBBK-RELATED"/>
    <property type="match status" value="1"/>
</dbReference>
<evidence type="ECO:0008006" key="6">
    <source>
        <dbReference type="Google" id="ProtNLM"/>
    </source>
</evidence>
<dbReference type="STRING" id="1801992.A2Y98_04005"/>
<protein>
    <recommendedName>
        <fullName evidence="6">Glycosyl transferase family 1 domain-containing protein</fullName>
    </recommendedName>
</protein>
<evidence type="ECO:0000256" key="1">
    <source>
        <dbReference type="ARBA" id="ARBA00022679"/>
    </source>
</evidence>
<evidence type="ECO:0000313" key="5">
    <source>
        <dbReference type="Proteomes" id="UP000179099"/>
    </source>
</evidence>
<dbReference type="Pfam" id="PF13439">
    <property type="entry name" value="Glyco_transf_4"/>
    <property type="match status" value="1"/>
</dbReference>
<evidence type="ECO:0000259" key="2">
    <source>
        <dbReference type="Pfam" id="PF00534"/>
    </source>
</evidence>